<keyword evidence="3" id="KW-0067">ATP-binding</keyword>
<name>A0AA51BKZ9_9BACT</name>
<gene>
    <name evidence="5" type="primary">sufC</name>
    <name evidence="5" type="ORF">QTO32_00225</name>
</gene>
<evidence type="ECO:0000256" key="2">
    <source>
        <dbReference type="ARBA" id="ARBA00022741"/>
    </source>
</evidence>
<dbReference type="GO" id="GO:0016887">
    <property type="term" value="F:ATP hydrolysis activity"/>
    <property type="evidence" value="ECO:0007669"/>
    <property type="project" value="InterPro"/>
</dbReference>
<dbReference type="EMBL" id="CP128385">
    <property type="protein sequence ID" value="WMI30509.1"/>
    <property type="molecule type" value="Genomic_DNA"/>
</dbReference>
<dbReference type="InterPro" id="IPR010230">
    <property type="entry name" value="FeS-cluster_ATPase_SufC"/>
</dbReference>
<dbReference type="Gene3D" id="3.40.50.300">
    <property type="entry name" value="P-loop containing nucleotide triphosphate hydrolases"/>
    <property type="match status" value="1"/>
</dbReference>
<dbReference type="SMART" id="SM00382">
    <property type="entry name" value="AAA"/>
    <property type="match status" value="1"/>
</dbReference>
<dbReference type="SUPFAM" id="SSF52540">
    <property type="entry name" value="P-loop containing nucleoside triphosphate hydrolases"/>
    <property type="match status" value="1"/>
</dbReference>
<feature type="domain" description="ABC transporter" evidence="4">
    <location>
        <begin position="10"/>
        <end position="254"/>
    </location>
</feature>
<keyword evidence="2" id="KW-0547">Nucleotide-binding</keyword>
<dbReference type="InterPro" id="IPR003439">
    <property type="entry name" value="ABC_transporter-like_ATP-bd"/>
</dbReference>
<dbReference type="PROSITE" id="PS50893">
    <property type="entry name" value="ABC_TRANSPORTER_2"/>
    <property type="match status" value="1"/>
</dbReference>
<sequence length="254" mass="28367">MIIKENEFLLDIKGLTVYSKKNKKIIDNLSLVLKKNELSAIMGPNGSGKSTLTKTLIGDPQYVIKGGSVFFKNKSLLELNPEERAHAGIFLSFQYPSSLPGVSVSNFLKASVQSKYLNDGRVFKLKDFYTKVFKFMDYLNLDRSFSTRQLNVNFSGGEKKKFEMLQMLLLEPKLIILDEVDSGLDIDALKILSKVINLMLKKECSILIVTHHGSFLEALDLKNVFVMSKGTVVKKGGPGLLTTLEKDGYSSIVK</sequence>
<dbReference type="Proteomes" id="UP001238843">
    <property type="component" value="Chromosome"/>
</dbReference>
<evidence type="ECO:0000259" key="4">
    <source>
        <dbReference type="PROSITE" id="PS50893"/>
    </source>
</evidence>
<organism evidence="5">
    <name type="scientific">Candidatus Organicella extenuata</name>
    <dbReference type="NCBI Taxonomy" id="2841811"/>
    <lineage>
        <taxon>Bacteria</taxon>
        <taxon>Pseudomonadati</taxon>
        <taxon>Verrucomicrobiota</taxon>
        <taxon>Candidatus Organicella</taxon>
    </lineage>
</organism>
<reference evidence="5" key="1">
    <citation type="journal article" date="2021" name="Front. Microbiol.">
        <title>Genome Analysis of a Verrucomicrobial Endosymbiont With a Tiny Genome Discovered in an Antarctic Lake.</title>
        <authorList>
            <person name="Williams T.J."/>
            <person name="Allen M.A."/>
            <person name="Ivanova N."/>
            <person name="Huntemann M."/>
            <person name="Haque S."/>
            <person name="Hancock A.M."/>
            <person name="Brazendale S."/>
            <person name="Cavicchioli R."/>
        </authorList>
    </citation>
    <scope>NUCLEOTIDE SEQUENCE</scope>
    <source>
        <strain evidence="5">MAG_Ga0307966_1000010</strain>
    </source>
</reference>
<dbReference type="PANTHER" id="PTHR43204">
    <property type="entry name" value="ABC TRANSPORTER I FAMILY MEMBER 6, CHLOROPLASTIC"/>
    <property type="match status" value="1"/>
</dbReference>
<dbReference type="GO" id="GO:0005524">
    <property type="term" value="F:ATP binding"/>
    <property type="evidence" value="ECO:0007669"/>
    <property type="project" value="UniProtKB-KW"/>
</dbReference>
<dbReference type="NCBIfam" id="TIGR01978">
    <property type="entry name" value="sufC"/>
    <property type="match status" value="1"/>
</dbReference>
<evidence type="ECO:0000256" key="3">
    <source>
        <dbReference type="ARBA" id="ARBA00022840"/>
    </source>
</evidence>
<dbReference type="PROSITE" id="PS00211">
    <property type="entry name" value="ABC_TRANSPORTER_1"/>
    <property type="match status" value="1"/>
</dbReference>
<protein>
    <submittedName>
        <fullName evidence="5">Fe-S cluster assembly ATPase SufC</fullName>
    </submittedName>
</protein>
<dbReference type="Pfam" id="PF00005">
    <property type="entry name" value="ABC_tran"/>
    <property type="match status" value="1"/>
</dbReference>
<comment type="similarity">
    <text evidence="1">Belongs to the ABC transporter superfamily. Ycf16 family.</text>
</comment>
<evidence type="ECO:0000313" key="5">
    <source>
        <dbReference type="EMBL" id="WMI30509.1"/>
    </source>
</evidence>
<accession>A0AA51BKZ9</accession>
<dbReference type="PANTHER" id="PTHR43204:SF1">
    <property type="entry name" value="ABC TRANSPORTER I FAMILY MEMBER 6, CHLOROPLASTIC"/>
    <property type="match status" value="1"/>
</dbReference>
<dbReference type="AlphaFoldDB" id="A0AA51BKZ9"/>
<dbReference type="InterPro" id="IPR017871">
    <property type="entry name" value="ABC_transporter-like_CS"/>
</dbReference>
<proteinExistence type="inferred from homology"/>
<dbReference type="InterPro" id="IPR027417">
    <property type="entry name" value="P-loop_NTPase"/>
</dbReference>
<dbReference type="InterPro" id="IPR003593">
    <property type="entry name" value="AAA+_ATPase"/>
</dbReference>
<evidence type="ECO:0000256" key="1">
    <source>
        <dbReference type="ARBA" id="ARBA00006216"/>
    </source>
</evidence>
<reference evidence="5" key="2">
    <citation type="submission" date="2023-06" db="EMBL/GenBank/DDBJ databases">
        <authorList>
            <person name="Williams T.J."/>
            <person name="Allen M.A."/>
            <person name="Ivanova N."/>
            <person name="Huntemann M."/>
            <person name="Haque S."/>
            <person name="Hancock A.M."/>
            <person name="Brazendale S."/>
            <person name="Cavicchioli R."/>
        </authorList>
    </citation>
    <scope>NUCLEOTIDE SEQUENCE</scope>
    <source>
        <strain evidence="5">MAG_Ga0307966_1000010</strain>
    </source>
</reference>